<dbReference type="InterPro" id="IPR002859">
    <property type="entry name" value="PKD/REJ-like"/>
</dbReference>
<dbReference type="Pfam" id="PF02010">
    <property type="entry name" value="REJ"/>
    <property type="match status" value="1"/>
</dbReference>
<comment type="caution">
    <text evidence="2">The sequence shown here is derived from an EMBL/GenBank/DDBJ whole genome shotgun (WGS) entry which is preliminary data.</text>
</comment>
<gene>
    <name evidence="2" type="ORF">CYMTET_36354</name>
</gene>
<sequence>MAASAGTSTTNIDVVSITAGSVAVSSVVTFTTGDTIEGGSKSFVSKLETQPASIFTTAEFQSYGSVSTISIGCTNVTDCGCSDPAVCPTGCETDPCPATAHCFELPPPAPPPLHSGLHTPPSEGVSEVPDVECRRIVDCALRNGGCWAGQHSAAECVLLASAQAEGGDSTFGTCGSCPSGYQGDAYEECVDEDGCVVAPCFPGVECWDAPAPSSGRTCGRCPEGFRGDGESCTLCTLEVSIKASSAVEGRMRRPYTNEILGSFGGLDSPACTYLQGAEYHWEIIRDKSEVVVPEWNNYANTLGLRFPKHTLRVYSQYDVALVGYLRGNLNVSARAAVPTVYIEPMPLQAVLAGGDVTIGEESSVTLDASFSSDPNGFPEPLTFSWGCVRDAGMKPCLDVGGRALDMELLTAPNISLQLQVCAPTAVHRPL</sequence>
<evidence type="ECO:0000259" key="1">
    <source>
        <dbReference type="Pfam" id="PF02010"/>
    </source>
</evidence>
<dbReference type="Proteomes" id="UP001190700">
    <property type="component" value="Unassembled WGS sequence"/>
</dbReference>
<dbReference type="EMBL" id="LGRX02023589">
    <property type="protein sequence ID" value="KAK3254432.1"/>
    <property type="molecule type" value="Genomic_DNA"/>
</dbReference>
<dbReference type="AlphaFoldDB" id="A0AAE0CG36"/>
<evidence type="ECO:0000313" key="3">
    <source>
        <dbReference type="Proteomes" id="UP001190700"/>
    </source>
</evidence>
<protein>
    <recommendedName>
        <fullName evidence="1">PKD/REJ-like domain-containing protein</fullName>
    </recommendedName>
</protein>
<reference evidence="2 3" key="1">
    <citation type="journal article" date="2015" name="Genome Biol. Evol.">
        <title>Comparative Genomics of a Bacterivorous Green Alga Reveals Evolutionary Causalities and Consequences of Phago-Mixotrophic Mode of Nutrition.</title>
        <authorList>
            <person name="Burns J.A."/>
            <person name="Paasch A."/>
            <person name="Narechania A."/>
            <person name="Kim E."/>
        </authorList>
    </citation>
    <scope>NUCLEOTIDE SEQUENCE [LARGE SCALE GENOMIC DNA]</scope>
    <source>
        <strain evidence="2 3">PLY_AMNH</strain>
    </source>
</reference>
<name>A0AAE0CG36_9CHLO</name>
<organism evidence="2 3">
    <name type="scientific">Cymbomonas tetramitiformis</name>
    <dbReference type="NCBI Taxonomy" id="36881"/>
    <lineage>
        <taxon>Eukaryota</taxon>
        <taxon>Viridiplantae</taxon>
        <taxon>Chlorophyta</taxon>
        <taxon>Pyramimonadophyceae</taxon>
        <taxon>Pyramimonadales</taxon>
        <taxon>Pyramimonadaceae</taxon>
        <taxon>Cymbomonas</taxon>
    </lineage>
</organism>
<dbReference type="Gene3D" id="2.10.25.10">
    <property type="entry name" value="Laminin"/>
    <property type="match status" value="1"/>
</dbReference>
<accession>A0AAE0CG36</accession>
<evidence type="ECO:0000313" key="2">
    <source>
        <dbReference type="EMBL" id="KAK3254432.1"/>
    </source>
</evidence>
<feature type="domain" description="PKD/REJ-like" evidence="1">
    <location>
        <begin position="270"/>
        <end position="391"/>
    </location>
</feature>
<proteinExistence type="predicted"/>
<keyword evidence="3" id="KW-1185">Reference proteome</keyword>